<dbReference type="STRING" id="35608.A0A2U1QFJ7"/>
<sequence length="69" mass="7961">MVFWVFGYGSLVWNPRFDGGTVYCVRGGEEKERLAMAYLENIECEYDEKTTVDFFKEGDDKPTFSGVMV</sequence>
<dbReference type="GO" id="GO:0005737">
    <property type="term" value="C:cytoplasm"/>
    <property type="evidence" value="ECO:0007669"/>
    <property type="project" value="TreeGrafter"/>
</dbReference>
<dbReference type="EMBL" id="PKPP01000161">
    <property type="protein sequence ID" value="PWA96772.1"/>
    <property type="molecule type" value="Genomic_DNA"/>
</dbReference>
<evidence type="ECO:0000313" key="2">
    <source>
        <dbReference type="EMBL" id="PWA96772.1"/>
    </source>
</evidence>
<evidence type="ECO:0000256" key="1">
    <source>
        <dbReference type="ARBA" id="ARBA00023239"/>
    </source>
</evidence>
<keyword evidence="3" id="KW-1185">Reference proteome</keyword>
<proteinExistence type="predicted"/>
<comment type="caution">
    <text evidence="2">The sequence shown here is derived from an EMBL/GenBank/DDBJ whole genome shotgun (WGS) entry which is preliminary data.</text>
</comment>
<name>A0A2U1QFJ7_ARTAN</name>
<dbReference type="OrthoDB" id="1933483at2759"/>
<dbReference type="GO" id="GO:0061928">
    <property type="term" value="F:glutathione specific gamma-glutamylcyclotransferase activity"/>
    <property type="evidence" value="ECO:0007669"/>
    <property type="project" value="InterPro"/>
</dbReference>
<dbReference type="PANTHER" id="PTHR12192:SF19">
    <property type="entry name" value="GAMMA-GLUTAMYLCYCLOTRANSFERASE 2-2"/>
    <property type="match status" value="1"/>
</dbReference>
<reference evidence="2 3" key="1">
    <citation type="journal article" date="2018" name="Mol. Plant">
        <title>The genome of Artemisia annua provides insight into the evolution of Asteraceae family and artemisinin biosynthesis.</title>
        <authorList>
            <person name="Shen Q."/>
            <person name="Zhang L."/>
            <person name="Liao Z."/>
            <person name="Wang S."/>
            <person name="Yan T."/>
            <person name="Shi P."/>
            <person name="Liu M."/>
            <person name="Fu X."/>
            <person name="Pan Q."/>
            <person name="Wang Y."/>
            <person name="Lv Z."/>
            <person name="Lu X."/>
            <person name="Zhang F."/>
            <person name="Jiang W."/>
            <person name="Ma Y."/>
            <person name="Chen M."/>
            <person name="Hao X."/>
            <person name="Li L."/>
            <person name="Tang Y."/>
            <person name="Lv G."/>
            <person name="Zhou Y."/>
            <person name="Sun X."/>
            <person name="Brodelius P.E."/>
            <person name="Rose J.K.C."/>
            <person name="Tang K."/>
        </authorList>
    </citation>
    <scope>NUCLEOTIDE SEQUENCE [LARGE SCALE GENOMIC DNA]</scope>
    <source>
        <strain evidence="3">cv. Huhao1</strain>
        <tissue evidence="2">Leaf</tissue>
    </source>
</reference>
<dbReference type="Proteomes" id="UP000245207">
    <property type="component" value="Unassembled WGS sequence"/>
</dbReference>
<protein>
    <submittedName>
        <fullName evidence="2">ChaC-like protein</fullName>
    </submittedName>
</protein>
<dbReference type="Pfam" id="PF04752">
    <property type="entry name" value="ChaC"/>
    <property type="match status" value="1"/>
</dbReference>
<dbReference type="PANTHER" id="PTHR12192">
    <property type="entry name" value="CATION TRANSPORT PROTEIN CHAC-RELATED"/>
    <property type="match status" value="1"/>
</dbReference>
<accession>A0A2U1QFJ7</accession>
<organism evidence="2 3">
    <name type="scientific">Artemisia annua</name>
    <name type="common">Sweet wormwood</name>
    <dbReference type="NCBI Taxonomy" id="35608"/>
    <lineage>
        <taxon>Eukaryota</taxon>
        <taxon>Viridiplantae</taxon>
        <taxon>Streptophyta</taxon>
        <taxon>Embryophyta</taxon>
        <taxon>Tracheophyta</taxon>
        <taxon>Spermatophyta</taxon>
        <taxon>Magnoliopsida</taxon>
        <taxon>eudicotyledons</taxon>
        <taxon>Gunneridae</taxon>
        <taxon>Pentapetalae</taxon>
        <taxon>asterids</taxon>
        <taxon>campanulids</taxon>
        <taxon>Asterales</taxon>
        <taxon>Asteraceae</taxon>
        <taxon>Asteroideae</taxon>
        <taxon>Anthemideae</taxon>
        <taxon>Artemisiinae</taxon>
        <taxon>Artemisia</taxon>
    </lineage>
</organism>
<dbReference type="GO" id="GO:0006751">
    <property type="term" value="P:glutathione catabolic process"/>
    <property type="evidence" value="ECO:0007669"/>
    <property type="project" value="InterPro"/>
</dbReference>
<dbReference type="InterPro" id="IPR006840">
    <property type="entry name" value="ChaC"/>
</dbReference>
<gene>
    <name evidence="2" type="ORF">CTI12_AA036700</name>
</gene>
<keyword evidence="1" id="KW-0456">Lyase</keyword>
<dbReference type="AlphaFoldDB" id="A0A2U1QFJ7"/>
<evidence type="ECO:0000313" key="3">
    <source>
        <dbReference type="Proteomes" id="UP000245207"/>
    </source>
</evidence>